<gene>
    <name evidence="1" type="ORF">M9H77_19216</name>
</gene>
<accession>A0ACC0B9R9</accession>
<protein>
    <submittedName>
        <fullName evidence="1">Uncharacterized protein</fullName>
    </submittedName>
</protein>
<dbReference type="Proteomes" id="UP001060085">
    <property type="component" value="Linkage Group LG04"/>
</dbReference>
<organism evidence="1 2">
    <name type="scientific">Catharanthus roseus</name>
    <name type="common">Madagascar periwinkle</name>
    <name type="synonym">Vinca rosea</name>
    <dbReference type="NCBI Taxonomy" id="4058"/>
    <lineage>
        <taxon>Eukaryota</taxon>
        <taxon>Viridiplantae</taxon>
        <taxon>Streptophyta</taxon>
        <taxon>Embryophyta</taxon>
        <taxon>Tracheophyta</taxon>
        <taxon>Spermatophyta</taxon>
        <taxon>Magnoliopsida</taxon>
        <taxon>eudicotyledons</taxon>
        <taxon>Gunneridae</taxon>
        <taxon>Pentapetalae</taxon>
        <taxon>asterids</taxon>
        <taxon>lamiids</taxon>
        <taxon>Gentianales</taxon>
        <taxon>Apocynaceae</taxon>
        <taxon>Rauvolfioideae</taxon>
        <taxon>Vinceae</taxon>
        <taxon>Catharanthinae</taxon>
        <taxon>Catharanthus</taxon>
    </lineage>
</organism>
<reference evidence="2" key="1">
    <citation type="journal article" date="2023" name="Nat. Plants">
        <title>Single-cell RNA sequencing provides a high-resolution roadmap for understanding the multicellular compartmentation of specialized metabolism.</title>
        <authorList>
            <person name="Sun S."/>
            <person name="Shen X."/>
            <person name="Li Y."/>
            <person name="Li Y."/>
            <person name="Wang S."/>
            <person name="Li R."/>
            <person name="Zhang H."/>
            <person name="Shen G."/>
            <person name="Guo B."/>
            <person name="Wei J."/>
            <person name="Xu J."/>
            <person name="St-Pierre B."/>
            <person name="Chen S."/>
            <person name="Sun C."/>
        </authorList>
    </citation>
    <scope>NUCLEOTIDE SEQUENCE [LARGE SCALE GENOMIC DNA]</scope>
</reference>
<comment type="caution">
    <text evidence="1">The sequence shown here is derived from an EMBL/GenBank/DDBJ whole genome shotgun (WGS) entry which is preliminary data.</text>
</comment>
<keyword evidence="2" id="KW-1185">Reference proteome</keyword>
<evidence type="ECO:0000313" key="1">
    <source>
        <dbReference type="EMBL" id="KAI5669363.1"/>
    </source>
</evidence>
<dbReference type="EMBL" id="CM044704">
    <property type="protein sequence ID" value="KAI5669363.1"/>
    <property type="molecule type" value="Genomic_DNA"/>
</dbReference>
<evidence type="ECO:0000313" key="2">
    <source>
        <dbReference type="Proteomes" id="UP001060085"/>
    </source>
</evidence>
<name>A0ACC0B9R9_CATRO</name>
<proteinExistence type="predicted"/>
<sequence length="226" mass="26269">MAQEEQLKLFRTWSSPFALRVVWALKIKGLEYETVFEDITNKSPSLLHYNPIHKKVPVLVHNGKPICESLVILEYIDDTWKENPLLPLDPYDKAMARFWAKFGDDKIMTSVWSVFIAKREEQEEAIAKALEELNFIEQQLKDKKFFNGEKIGYLDIAYGWMVNLLSILEEITGVELVDAEKLPLLSAWIQNFSDDPVIKEFWPPRDKMILKFQAMLDEYLPAAGSK</sequence>